<protein>
    <submittedName>
        <fullName evidence="1">Uncharacterized protein</fullName>
    </submittedName>
</protein>
<reference evidence="1" key="1">
    <citation type="submission" date="2014-01" db="EMBL/GenBank/DDBJ databases">
        <authorList>
            <person name="Brown-Elliot B."/>
            <person name="Wallace R."/>
            <person name="Lenaerts A."/>
            <person name="Ordway D."/>
            <person name="DeGroote M.A."/>
            <person name="Parker T."/>
            <person name="Sizemore C."/>
            <person name="Tallon L.J."/>
            <person name="Sadzewicz L.K."/>
            <person name="Sengamalay N."/>
            <person name="Fraser C.M."/>
            <person name="Hine E."/>
            <person name="Shefchek K.A."/>
            <person name="Das S.P."/>
            <person name="Tettelin H."/>
        </authorList>
    </citation>
    <scope>NUCLEOTIDE SEQUENCE [LARGE SCALE GENOMIC DNA]</scope>
    <source>
        <strain evidence="1">4042</strain>
    </source>
</reference>
<proteinExistence type="predicted"/>
<dbReference type="EMBL" id="JAOB01000032">
    <property type="protein sequence ID" value="EUA54544.1"/>
    <property type="molecule type" value="Genomic_DNA"/>
</dbReference>
<organism evidence="1">
    <name type="scientific">Mycobacterium xenopi 4042</name>
    <dbReference type="NCBI Taxonomy" id="1299334"/>
    <lineage>
        <taxon>Bacteria</taxon>
        <taxon>Bacillati</taxon>
        <taxon>Actinomycetota</taxon>
        <taxon>Actinomycetes</taxon>
        <taxon>Mycobacteriales</taxon>
        <taxon>Mycobacteriaceae</taxon>
        <taxon>Mycobacterium</taxon>
    </lineage>
</organism>
<gene>
    <name evidence="1" type="ORF">I553_1651</name>
</gene>
<dbReference type="AlphaFoldDB" id="X8CEL3"/>
<sequence>MLCLRDIRGSTRRLVLEDKNETANGAVGFVVSARQTPYLGVGTVLQAQLVELRSKLVSSPRRS</sequence>
<evidence type="ECO:0000313" key="1">
    <source>
        <dbReference type="EMBL" id="EUA54544.1"/>
    </source>
</evidence>
<comment type="caution">
    <text evidence="1">The sequence shown here is derived from an EMBL/GenBank/DDBJ whole genome shotgun (WGS) entry which is preliminary data.</text>
</comment>
<name>X8CEL3_MYCXE</name>
<accession>X8CEL3</accession>